<protein>
    <submittedName>
        <fullName evidence="1">Uncharacterized protein</fullName>
    </submittedName>
</protein>
<gene>
    <name evidence="1" type="primary">PARPA_11898.1 scaffold 44722</name>
</gene>
<evidence type="ECO:0000313" key="1">
    <source>
        <dbReference type="EMBL" id="CEP17600.1"/>
    </source>
</evidence>
<evidence type="ECO:0000313" key="2">
    <source>
        <dbReference type="Proteomes" id="UP000054107"/>
    </source>
</evidence>
<organism evidence="1 2">
    <name type="scientific">Parasitella parasitica</name>
    <dbReference type="NCBI Taxonomy" id="35722"/>
    <lineage>
        <taxon>Eukaryota</taxon>
        <taxon>Fungi</taxon>
        <taxon>Fungi incertae sedis</taxon>
        <taxon>Mucoromycota</taxon>
        <taxon>Mucoromycotina</taxon>
        <taxon>Mucoromycetes</taxon>
        <taxon>Mucorales</taxon>
        <taxon>Mucorineae</taxon>
        <taxon>Mucoraceae</taxon>
        <taxon>Parasitella</taxon>
    </lineage>
</organism>
<accession>A0A0B7NPY7</accession>
<keyword evidence="2" id="KW-1185">Reference proteome</keyword>
<dbReference type="Proteomes" id="UP000054107">
    <property type="component" value="Unassembled WGS sequence"/>
</dbReference>
<reference evidence="1 2" key="1">
    <citation type="submission" date="2014-09" db="EMBL/GenBank/DDBJ databases">
        <authorList>
            <person name="Ellenberger Sabrina"/>
        </authorList>
    </citation>
    <scope>NUCLEOTIDE SEQUENCE [LARGE SCALE GENOMIC DNA]</scope>
    <source>
        <strain evidence="1 2">CBS 412.66</strain>
    </source>
</reference>
<proteinExistence type="predicted"/>
<dbReference type="AlphaFoldDB" id="A0A0B7NPY7"/>
<sequence>MALQEYQPYTILHKKVVFSKDEDALSRIADEYMVQPGIIASSNLVANKPNTCMQVSASNIERLAKAGMKISKEWETIYYIPTFCL</sequence>
<dbReference type="EMBL" id="LN733710">
    <property type="protein sequence ID" value="CEP17600.1"/>
    <property type="molecule type" value="Genomic_DNA"/>
</dbReference>
<name>A0A0B7NPY7_9FUNG</name>